<accession>A0ABW0R6U6</accession>
<dbReference type="EMBL" id="JBHSNC010000051">
    <property type="protein sequence ID" value="MFC5531039.1"/>
    <property type="molecule type" value="Genomic_DNA"/>
</dbReference>
<evidence type="ECO:0000313" key="2">
    <source>
        <dbReference type="Proteomes" id="UP001596108"/>
    </source>
</evidence>
<proteinExistence type="predicted"/>
<gene>
    <name evidence="1" type="ORF">ACFPQ4_16600</name>
</gene>
<dbReference type="Proteomes" id="UP001596108">
    <property type="component" value="Unassembled WGS sequence"/>
</dbReference>
<sequence>MSNSKNKIVAICLAMSMAITGGVIVPNNVLNNSIANAATTTTAVKSPNLVYLSKKSSVQLLSADVVPNEDKEQFVIRLRVYNNESTSLDLLNYWFRLKDKKGKSYTAKLVQPDQSKPVATGSYQDLVFIADVGQKRKADEFNIVCVKWDFSAKNYERTIGTIVIPAGYTKVVAASKTASFPVGTTTLKSLIKSSQRYTEDDTEKYQIIIDLSNTGKWAASLGQETLYYIRTQAGYIYPLKPKDDTMSLLPQQTKSIELNGEIPLSVNLANAVLLIGTKESKTNSLMPYVTYQIPTPGKGSGSSTDDSNAVAFDKSVSFTYEEQDISIRGEQIFRYPDQSQDWFAASFIINNPTQVDLKSPNLEASIALNGVGVSIKPIIVTDGNNLISAKSNQHITVLVPLSYKEKYSTITIELKSKGETTTSTIAKYKTNIPQGMIINKKELNQFWNSYDKSSQLTATQAIAYEGTKTDLVAVELDYKNLESRLGSVKTLKSYLINTAGDIYPANIVLPTKTDLGPNGKGQALIEASLPKNVSLEDLHLIIGEELNAGDQKALYNPVSISIIFTKAQTTGLTTFQLGTNQLSIRHVLAQIHDEKSFQLEFDYDYAEGLESYDWSAGVRNIIVELVDPHGATYEKEISLNSTTGDYLELGKNKSITLSFNDSQFFSKVPTFNGYKLNVYEELDGNKRLIGSKDYEWMIRSSE</sequence>
<dbReference type="RefSeq" id="WP_378112983.1">
    <property type="nucleotide sequence ID" value="NZ_JBHSNC010000051.1"/>
</dbReference>
<comment type="caution">
    <text evidence="1">The sequence shown here is derived from an EMBL/GenBank/DDBJ whole genome shotgun (WGS) entry which is preliminary data.</text>
</comment>
<organism evidence="1 2">
    <name type="scientific">Cohnella yongneupensis</name>
    <dbReference type="NCBI Taxonomy" id="425006"/>
    <lineage>
        <taxon>Bacteria</taxon>
        <taxon>Bacillati</taxon>
        <taxon>Bacillota</taxon>
        <taxon>Bacilli</taxon>
        <taxon>Bacillales</taxon>
        <taxon>Paenibacillaceae</taxon>
        <taxon>Cohnella</taxon>
    </lineage>
</organism>
<name>A0ABW0R6U6_9BACL</name>
<protein>
    <submittedName>
        <fullName evidence="1">Uncharacterized protein</fullName>
    </submittedName>
</protein>
<evidence type="ECO:0000313" key="1">
    <source>
        <dbReference type="EMBL" id="MFC5531039.1"/>
    </source>
</evidence>
<keyword evidence="2" id="KW-1185">Reference proteome</keyword>
<reference evidence="2" key="1">
    <citation type="journal article" date="2019" name="Int. J. Syst. Evol. Microbiol.">
        <title>The Global Catalogue of Microorganisms (GCM) 10K type strain sequencing project: providing services to taxonomists for standard genome sequencing and annotation.</title>
        <authorList>
            <consortium name="The Broad Institute Genomics Platform"/>
            <consortium name="The Broad Institute Genome Sequencing Center for Infectious Disease"/>
            <person name="Wu L."/>
            <person name="Ma J."/>
        </authorList>
    </citation>
    <scope>NUCLEOTIDE SEQUENCE [LARGE SCALE GENOMIC DNA]</scope>
    <source>
        <strain evidence="2">CGMCC 1.18578</strain>
    </source>
</reference>